<dbReference type="EMBL" id="UPHQ01000261">
    <property type="protein sequence ID" value="VBA44297.1"/>
    <property type="molecule type" value="Genomic_DNA"/>
</dbReference>
<evidence type="ECO:0000313" key="5">
    <source>
        <dbReference type="EMBL" id="VBA44297.1"/>
    </source>
</evidence>
<keyword evidence="6" id="KW-1185">Reference proteome</keyword>
<evidence type="ECO:0000256" key="2">
    <source>
        <dbReference type="ARBA" id="ARBA00023125"/>
    </source>
</evidence>
<evidence type="ECO:0000256" key="3">
    <source>
        <dbReference type="ARBA" id="ARBA00023163"/>
    </source>
</evidence>
<dbReference type="GO" id="GO:0003677">
    <property type="term" value="F:DNA binding"/>
    <property type="evidence" value="ECO:0007669"/>
    <property type="project" value="UniProtKB-KW"/>
</dbReference>
<evidence type="ECO:0000313" key="6">
    <source>
        <dbReference type="Proteomes" id="UP000267289"/>
    </source>
</evidence>
<gene>
    <name evidence="5" type="ORF">LAUMK13_04933</name>
</gene>
<feature type="domain" description="HTH luxR-type" evidence="4">
    <location>
        <begin position="32"/>
        <end position="97"/>
    </location>
</feature>
<dbReference type="CDD" id="cd06170">
    <property type="entry name" value="LuxR_C_like"/>
    <property type="match status" value="1"/>
</dbReference>
<dbReference type="PANTHER" id="PTHR44688:SF16">
    <property type="entry name" value="DNA-BINDING TRANSCRIPTIONAL ACTIVATOR DEVR_DOSR"/>
    <property type="match status" value="1"/>
</dbReference>
<dbReference type="InterPro" id="IPR016032">
    <property type="entry name" value="Sig_transdc_resp-reg_C-effctor"/>
</dbReference>
<proteinExistence type="predicted"/>
<sequence length="114" mass="12321">MLLGDGSVWSFQDSTLPVAGTRELRKALLPTGLRTPAAFTVSELRVARLAAGNETNREIAQRLFLNLRTVEVHLTNTYRKLGLQSRSQLAPALAGAGMVWQSSAYAPDSADLVP</sequence>
<dbReference type="Proteomes" id="UP000267289">
    <property type="component" value="Unassembled WGS sequence"/>
</dbReference>
<evidence type="ECO:0000259" key="4">
    <source>
        <dbReference type="PROSITE" id="PS50043"/>
    </source>
</evidence>
<dbReference type="SUPFAM" id="SSF46894">
    <property type="entry name" value="C-terminal effector domain of the bipartite response regulators"/>
    <property type="match status" value="1"/>
</dbReference>
<keyword evidence="2" id="KW-0238">DNA-binding</keyword>
<keyword evidence="1" id="KW-0805">Transcription regulation</keyword>
<dbReference type="SMART" id="SM00421">
    <property type="entry name" value="HTH_LUXR"/>
    <property type="match status" value="1"/>
</dbReference>
<dbReference type="InterPro" id="IPR000792">
    <property type="entry name" value="Tscrpt_reg_LuxR_C"/>
</dbReference>
<name>A0A498QFW0_9MYCO</name>
<dbReference type="Pfam" id="PF00196">
    <property type="entry name" value="GerE"/>
    <property type="match status" value="1"/>
</dbReference>
<dbReference type="PRINTS" id="PR00038">
    <property type="entry name" value="HTHLUXR"/>
</dbReference>
<evidence type="ECO:0000256" key="1">
    <source>
        <dbReference type="ARBA" id="ARBA00023015"/>
    </source>
</evidence>
<dbReference type="PANTHER" id="PTHR44688">
    <property type="entry name" value="DNA-BINDING TRANSCRIPTIONAL ACTIVATOR DEVR_DOSR"/>
    <property type="match status" value="1"/>
</dbReference>
<dbReference type="GO" id="GO:0006355">
    <property type="term" value="P:regulation of DNA-templated transcription"/>
    <property type="evidence" value="ECO:0007669"/>
    <property type="project" value="InterPro"/>
</dbReference>
<dbReference type="InterPro" id="IPR036388">
    <property type="entry name" value="WH-like_DNA-bd_sf"/>
</dbReference>
<accession>A0A498QFW0</accession>
<reference evidence="5 6" key="1">
    <citation type="submission" date="2018-09" db="EMBL/GenBank/DDBJ databases">
        <authorList>
            <person name="Tagini F."/>
        </authorList>
    </citation>
    <scope>NUCLEOTIDE SEQUENCE [LARGE SCALE GENOMIC DNA]</scope>
    <source>
        <strain evidence="5 6">MK13</strain>
    </source>
</reference>
<organism evidence="5 6">
    <name type="scientific">Mycobacterium innocens</name>
    <dbReference type="NCBI Taxonomy" id="2341083"/>
    <lineage>
        <taxon>Bacteria</taxon>
        <taxon>Bacillati</taxon>
        <taxon>Actinomycetota</taxon>
        <taxon>Actinomycetes</taxon>
        <taxon>Mycobacteriales</taxon>
        <taxon>Mycobacteriaceae</taxon>
        <taxon>Mycobacterium</taxon>
    </lineage>
</organism>
<keyword evidence="3" id="KW-0804">Transcription</keyword>
<dbReference type="PROSITE" id="PS50043">
    <property type="entry name" value="HTH_LUXR_2"/>
    <property type="match status" value="1"/>
</dbReference>
<dbReference type="AlphaFoldDB" id="A0A498QFW0"/>
<protein>
    <submittedName>
        <fullName evidence="5">HTH-type transcriptional regulator</fullName>
    </submittedName>
</protein>
<dbReference type="Gene3D" id="1.10.10.10">
    <property type="entry name" value="Winged helix-like DNA-binding domain superfamily/Winged helix DNA-binding domain"/>
    <property type="match status" value="1"/>
</dbReference>